<name>A0ABY9WM54_9BACT</name>
<comment type="similarity">
    <text evidence="2">Belongs to the carotenoid oxygenase family.</text>
</comment>
<accession>A0ABY9WM54</accession>
<dbReference type="Pfam" id="PF03055">
    <property type="entry name" value="RPE65"/>
    <property type="match status" value="1"/>
</dbReference>
<dbReference type="InterPro" id="IPR004294">
    <property type="entry name" value="Carotenoid_Oase"/>
</dbReference>
<reference evidence="6 7" key="1">
    <citation type="submission" date="2019-08" db="EMBL/GenBank/DDBJ databases">
        <title>Archangium and Cystobacter genomes.</title>
        <authorList>
            <person name="Chen I.-C.K."/>
            <person name="Wielgoss S."/>
        </authorList>
    </citation>
    <scope>NUCLEOTIDE SEQUENCE [LARGE SCALE GENOMIC DNA]</scope>
    <source>
        <strain evidence="6 7">Cbm 6</strain>
    </source>
</reference>
<keyword evidence="4" id="KW-0560">Oxidoreductase</keyword>
<dbReference type="PANTHER" id="PTHR10543:SF89">
    <property type="entry name" value="CAROTENOID 9,10(9',10')-CLEAVAGE DIOXYGENASE 1"/>
    <property type="match status" value="1"/>
</dbReference>
<protein>
    <submittedName>
        <fullName evidence="6">Carotenoid oxygenase family protein</fullName>
    </submittedName>
</protein>
<evidence type="ECO:0000256" key="3">
    <source>
        <dbReference type="ARBA" id="ARBA00022723"/>
    </source>
</evidence>
<evidence type="ECO:0000313" key="7">
    <source>
        <dbReference type="Proteomes" id="UP001611383"/>
    </source>
</evidence>
<keyword evidence="5" id="KW-0408">Iron</keyword>
<evidence type="ECO:0000256" key="5">
    <source>
        <dbReference type="ARBA" id="ARBA00023004"/>
    </source>
</evidence>
<gene>
    <name evidence="6" type="ORF">F0U60_12710</name>
</gene>
<proteinExistence type="inferred from homology"/>
<evidence type="ECO:0000313" key="6">
    <source>
        <dbReference type="EMBL" id="WNG44859.1"/>
    </source>
</evidence>
<keyword evidence="3" id="KW-0479">Metal-binding</keyword>
<evidence type="ECO:0000256" key="4">
    <source>
        <dbReference type="ARBA" id="ARBA00023002"/>
    </source>
</evidence>
<dbReference type="EMBL" id="CP043494">
    <property type="protein sequence ID" value="WNG44859.1"/>
    <property type="molecule type" value="Genomic_DNA"/>
</dbReference>
<evidence type="ECO:0000256" key="2">
    <source>
        <dbReference type="ARBA" id="ARBA00006787"/>
    </source>
</evidence>
<dbReference type="RefSeq" id="WP_395818515.1">
    <property type="nucleotide sequence ID" value="NZ_CP043494.1"/>
</dbReference>
<organism evidence="6 7">
    <name type="scientific">Archangium minus</name>
    <dbReference type="NCBI Taxonomy" id="83450"/>
    <lineage>
        <taxon>Bacteria</taxon>
        <taxon>Pseudomonadati</taxon>
        <taxon>Myxococcota</taxon>
        <taxon>Myxococcia</taxon>
        <taxon>Myxococcales</taxon>
        <taxon>Cystobacterineae</taxon>
        <taxon>Archangiaceae</taxon>
        <taxon>Archangium</taxon>
    </lineage>
</organism>
<dbReference type="Proteomes" id="UP001611383">
    <property type="component" value="Chromosome"/>
</dbReference>
<keyword evidence="7" id="KW-1185">Reference proteome</keyword>
<sequence>MDRRPSINPYLMGNFAPIRSEDDFTLQVRGELPAGIRGTLYRIGPNPQFEPRDPHHHWFAGDGMVHAFHIEGGTVTYRNRYVRTPKWEWEHAAGRSLFAGFNTALNDPLAQGRDAGVANTNILHHAGRLLALNESSPPFEVAHGSLEPCGYVSGPGGRVTAHPKVDPRTGELVWFAYDVGEAPLSATVRYGVTDARGRVIRRDDFQAPYCSMMHDFLVTEHYVLFPVLPLTGSVERAARGLPAIAWEPSRAAYVGVMRRDADVSTLRWFNTEACHVFHPMNAWEADGRLFADVFRYDAAPMFPLADGTAGPHGMARLWRWTFDLSGASDTIRQEPIDDLEGEFPRFDERRMGLPYRHGWYGADLHGENTCEPLRLNALVHLDVKTGQRQVYALPRGDLVSEPVFIPRFATAAEGDGWLTAVVWRAAENRSDLLVFEALDIGRGPIATAAVPRRVPFGFHGNWVVDASSPRPGAQEA</sequence>
<dbReference type="PANTHER" id="PTHR10543">
    <property type="entry name" value="BETA-CAROTENE DIOXYGENASE"/>
    <property type="match status" value="1"/>
</dbReference>
<evidence type="ECO:0000256" key="1">
    <source>
        <dbReference type="ARBA" id="ARBA00001954"/>
    </source>
</evidence>
<comment type="cofactor">
    <cofactor evidence="1">
        <name>Fe(2+)</name>
        <dbReference type="ChEBI" id="CHEBI:29033"/>
    </cofactor>
</comment>